<evidence type="ECO:0000256" key="1">
    <source>
        <dbReference type="SAM" id="SignalP"/>
    </source>
</evidence>
<organism evidence="2 3">
    <name type="scientific">Stieleria marina</name>
    <dbReference type="NCBI Taxonomy" id="1930275"/>
    <lineage>
        <taxon>Bacteria</taxon>
        <taxon>Pseudomonadati</taxon>
        <taxon>Planctomycetota</taxon>
        <taxon>Planctomycetia</taxon>
        <taxon>Pirellulales</taxon>
        <taxon>Pirellulaceae</taxon>
        <taxon>Stieleria</taxon>
    </lineage>
</organism>
<dbReference type="RefSeq" id="WP_145421807.1">
    <property type="nucleotide sequence ID" value="NZ_CP036526.1"/>
</dbReference>
<dbReference type="AlphaFoldDB" id="A0A517P3C0"/>
<reference evidence="2 3" key="1">
    <citation type="submission" date="2019-02" db="EMBL/GenBank/DDBJ databases">
        <title>Deep-cultivation of Planctomycetes and their phenomic and genomic characterization uncovers novel biology.</title>
        <authorList>
            <person name="Wiegand S."/>
            <person name="Jogler M."/>
            <person name="Boedeker C."/>
            <person name="Pinto D."/>
            <person name="Vollmers J."/>
            <person name="Rivas-Marin E."/>
            <person name="Kohn T."/>
            <person name="Peeters S.H."/>
            <person name="Heuer A."/>
            <person name="Rast P."/>
            <person name="Oberbeckmann S."/>
            <person name="Bunk B."/>
            <person name="Jeske O."/>
            <person name="Meyerdierks A."/>
            <person name="Storesund J.E."/>
            <person name="Kallscheuer N."/>
            <person name="Luecker S."/>
            <person name="Lage O.M."/>
            <person name="Pohl T."/>
            <person name="Merkel B.J."/>
            <person name="Hornburger P."/>
            <person name="Mueller R.-W."/>
            <person name="Bruemmer F."/>
            <person name="Labrenz M."/>
            <person name="Spormann A.M."/>
            <person name="Op den Camp H."/>
            <person name="Overmann J."/>
            <person name="Amann R."/>
            <person name="Jetten M.S.M."/>
            <person name="Mascher T."/>
            <person name="Medema M.H."/>
            <person name="Devos D.P."/>
            <person name="Kaster A.-K."/>
            <person name="Ovreas L."/>
            <person name="Rohde M."/>
            <person name="Galperin M.Y."/>
            <person name="Jogler C."/>
        </authorList>
    </citation>
    <scope>NUCLEOTIDE SEQUENCE [LARGE SCALE GENOMIC DNA]</scope>
    <source>
        <strain evidence="2 3">K23_9</strain>
    </source>
</reference>
<dbReference type="Gene3D" id="1.25.10.10">
    <property type="entry name" value="Leucine-rich Repeat Variant"/>
    <property type="match status" value="2"/>
</dbReference>
<keyword evidence="3" id="KW-1185">Reference proteome</keyword>
<evidence type="ECO:0000313" key="2">
    <source>
        <dbReference type="EMBL" id="QDT13880.1"/>
    </source>
</evidence>
<dbReference type="SMART" id="SM00567">
    <property type="entry name" value="EZ_HEAT"/>
    <property type="match status" value="2"/>
</dbReference>
<dbReference type="OrthoDB" id="283903at2"/>
<dbReference type="Proteomes" id="UP000319817">
    <property type="component" value="Chromosome"/>
</dbReference>
<feature type="signal peptide" evidence="1">
    <location>
        <begin position="1"/>
        <end position="31"/>
    </location>
</feature>
<evidence type="ECO:0000313" key="3">
    <source>
        <dbReference type="Proteomes" id="UP000319817"/>
    </source>
</evidence>
<keyword evidence="1" id="KW-0732">Signal</keyword>
<dbReference type="InterPro" id="IPR011989">
    <property type="entry name" value="ARM-like"/>
</dbReference>
<sequence precursor="true">MRLNLTLSVSSAFLVAAGMLICPLAVTVAQEAVDASASNVSTDSAAGDDQKVAGRTIDQYQELLGDENRVVRLRAVKSLGAFGKDAGQVLLSALAHDDRAVAYIAAVQLGRIGGDPLQAAVEPLTKLAENKDSLALRMAGSYALCCAGQMDQRLPILIDALSYPDRGTACSAAELIGMLGADAESAIEPLKKVHAANDPAKRNGDYHVGGAAMNALRKVRGE</sequence>
<dbReference type="EMBL" id="CP036526">
    <property type="protein sequence ID" value="QDT13880.1"/>
    <property type="molecule type" value="Genomic_DNA"/>
</dbReference>
<protein>
    <recommendedName>
        <fullName evidence="4">HEAT repeat protein</fullName>
    </recommendedName>
</protein>
<name>A0A517P3C0_9BACT</name>
<proteinExistence type="predicted"/>
<evidence type="ECO:0008006" key="4">
    <source>
        <dbReference type="Google" id="ProtNLM"/>
    </source>
</evidence>
<gene>
    <name evidence="2" type="ORF">K239x_59000</name>
</gene>
<dbReference type="InterPro" id="IPR016024">
    <property type="entry name" value="ARM-type_fold"/>
</dbReference>
<accession>A0A517P3C0</accession>
<dbReference type="InterPro" id="IPR004155">
    <property type="entry name" value="PBS_lyase_HEAT"/>
</dbReference>
<dbReference type="SUPFAM" id="SSF48371">
    <property type="entry name" value="ARM repeat"/>
    <property type="match status" value="1"/>
</dbReference>
<feature type="chain" id="PRO_5021902130" description="HEAT repeat protein" evidence="1">
    <location>
        <begin position="32"/>
        <end position="222"/>
    </location>
</feature>
<dbReference type="Pfam" id="PF13646">
    <property type="entry name" value="HEAT_2"/>
    <property type="match status" value="1"/>
</dbReference>